<evidence type="ECO:0000256" key="1">
    <source>
        <dbReference type="ARBA" id="ARBA00022801"/>
    </source>
</evidence>
<evidence type="ECO:0000313" key="3">
    <source>
        <dbReference type="Proteomes" id="UP000824469"/>
    </source>
</evidence>
<dbReference type="GO" id="GO:0016787">
    <property type="term" value="F:hydrolase activity"/>
    <property type="evidence" value="ECO:0007669"/>
    <property type="project" value="UniProtKB-KW"/>
</dbReference>
<gene>
    <name evidence="2" type="ORF">KI387_043854</name>
</gene>
<name>A0AA38FIQ8_TAXCH</name>
<dbReference type="InterPro" id="IPR051058">
    <property type="entry name" value="GDSL_Est/Lipase"/>
</dbReference>
<keyword evidence="1" id="KW-0378">Hydrolase</keyword>
<dbReference type="PANTHER" id="PTHR45648">
    <property type="entry name" value="GDSL LIPASE/ACYLHYDROLASE FAMILY PROTEIN (AFU_ORTHOLOGUE AFUA_4G14700)"/>
    <property type="match status" value="1"/>
</dbReference>
<accession>A0AA38FIQ8</accession>
<dbReference type="Proteomes" id="UP000824469">
    <property type="component" value="Unassembled WGS sequence"/>
</dbReference>
<proteinExistence type="predicted"/>
<protein>
    <submittedName>
        <fullName evidence="2">Uncharacterized protein</fullName>
    </submittedName>
</protein>
<dbReference type="AlphaFoldDB" id="A0AA38FIQ8"/>
<dbReference type="EMBL" id="JAHRHJ020000009">
    <property type="protein sequence ID" value="KAH9303492.1"/>
    <property type="molecule type" value="Genomic_DNA"/>
</dbReference>
<dbReference type="PANTHER" id="PTHR45648:SF167">
    <property type="entry name" value="GDSL ESTERASE_LIPASE LTL1"/>
    <property type="match status" value="1"/>
</dbReference>
<evidence type="ECO:0000313" key="2">
    <source>
        <dbReference type="EMBL" id="KAH9303492.1"/>
    </source>
</evidence>
<reference evidence="2 3" key="1">
    <citation type="journal article" date="2021" name="Nat. Plants">
        <title>The Taxus genome provides insights into paclitaxel biosynthesis.</title>
        <authorList>
            <person name="Xiong X."/>
            <person name="Gou J."/>
            <person name="Liao Q."/>
            <person name="Li Y."/>
            <person name="Zhou Q."/>
            <person name="Bi G."/>
            <person name="Li C."/>
            <person name="Du R."/>
            <person name="Wang X."/>
            <person name="Sun T."/>
            <person name="Guo L."/>
            <person name="Liang H."/>
            <person name="Lu P."/>
            <person name="Wu Y."/>
            <person name="Zhang Z."/>
            <person name="Ro D.K."/>
            <person name="Shang Y."/>
            <person name="Huang S."/>
            <person name="Yan J."/>
        </authorList>
    </citation>
    <scope>NUCLEOTIDE SEQUENCE [LARGE SCALE GENOMIC DNA]</scope>
    <source>
        <strain evidence="2">Ta-2019</strain>
    </source>
</reference>
<keyword evidence="3" id="KW-1185">Reference proteome</keyword>
<organism evidence="2 3">
    <name type="scientific">Taxus chinensis</name>
    <name type="common">Chinese yew</name>
    <name type="synonym">Taxus wallichiana var. chinensis</name>
    <dbReference type="NCBI Taxonomy" id="29808"/>
    <lineage>
        <taxon>Eukaryota</taxon>
        <taxon>Viridiplantae</taxon>
        <taxon>Streptophyta</taxon>
        <taxon>Embryophyta</taxon>
        <taxon>Tracheophyta</taxon>
        <taxon>Spermatophyta</taxon>
        <taxon>Pinopsida</taxon>
        <taxon>Pinidae</taxon>
        <taxon>Conifers II</taxon>
        <taxon>Cupressales</taxon>
        <taxon>Taxaceae</taxon>
        <taxon>Taxus</taxon>
    </lineage>
</organism>
<comment type="caution">
    <text evidence="2">The sequence shown here is derived from an EMBL/GenBank/DDBJ whole genome shotgun (WGS) entry which is preliminary data.</text>
</comment>
<sequence length="154" mass="17021">MVAGFAQNGFVVKALESVKQMCLTLDAIRLTLDAILTLDDGSLQIHLSCFFRAYLFCFVCLLPRLAALGAESVLPYLDPSINGDALLRGANFASVGVGILNDAGFQFANIIRIPQQFAYFEEYQRRVAQILGEAETERLVEACFFDHSSEETIM</sequence>